<gene>
    <name evidence="3" type="ORF">DFR30_2263</name>
</gene>
<sequence>MHYGLCRSVAVGLVLLVLAACSAGVPAPEDRFYEIGLSSPAVQAQPSLTGGLLVGRVEADPLRNGRAILYRHADRPLELRRYHYEFWADQPPRMIQQALLETLRQSGVADRVETEGKRPQFRYELAVRVLRFESLVESGRALADIELEAVLHSTRDGKSLWTKVYRQQTSSRSGDMHALADAMRKSLEQIFERLIGDLKATDAGNE</sequence>
<keyword evidence="4" id="KW-1185">Reference proteome</keyword>
<dbReference type="PROSITE" id="PS51257">
    <property type="entry name" value="PROKAR_LIPOPROTEIN"/>
    <property type="match status" value="1"/>
</dbReference>
<dbReference type="Pfam" id="PF03886">
    <property type="entry name" value="ABC_trans_aux"/>
    <property type="match status" value="1"/>
</dbReference>
<evidence type="ECO:0000313" key="4">
    <source>
        <dbReference type="Proteomes" id="UP000295707"/>
    </source>
</evidence>
<accession>A0A4R1HEA4</accession>
<dbReference type="RefSeq" id="WP_165869181.1">
    <property type="nucleotide sequence ID" value="NZ_SMFX01000001.1"/>
</dbReference>
<evidence type="ECO:0000313" key="3">
    <source>
        <dbReference type="EMBL" id="TCK18973.1"/>
    </source>
</evidence>
<keyword evidence="1" id="KW-0732">Signal</keyword>
<feature type="signal peptide" evidence="1">
    <location>
        <begin position="1"/>
        <end position="22"/>
    </location>
</feature>
<dbReference type="SUPFAM" id="SSF159594">
    <property type="entry name" value="XCC0632-like"/>
    <property type="match status" value="1"/>
</dbReference>
<proteinExistence type="predicted"/>
<protein>
    <submittedName>
        <fullName evidence="3">ABC-type uncharacterized transport system auxiliary subunit</fullName>
    </submittedName>
</protein>
<dbReference type="EMBL" id="SMFX01000001">
    <property type="protein sequence ID" value="TCK18973.1"/>
    <property type="molecule type" value="Genomic_DNA"/>
</dbReference>
<name>A0A4R1HEA4_9GAMM</name>
<feature type="chain" id="PRO_5020522808" evidence="1">
    <location>
        <begin position="23"/>
        <end position="206"/>
    </location>
</feature>
<dbReference type="Proteomes" id="UP000295707">
    <property type="component" value="Unassembled WGS sequence"/>
</dbReference>
<organism evidence="3 4">
    <name type="scientific">Thiogranum longum</name>
    <dbReference type="NCBI Taxonomy" id="1537524"/>
    <lineage>
        <taxon>Bacteria</taxon>
        <taxon>Pseudomonadati</taxon>
        <taxon>Pseudomonadota</taxon>
        <taxon>Gammaproteobacteria</taxon>
        <taxon>Chromatiales</taxon>
        <taxon>Ectothiorhodospiraceae</taxon>
        <taxon>Thiogranum</taxon>
    </lineage>
</organism>
<evidence type="ECO:0000259" key="2">
    <source>
        <dbReference type="Pfam" id="PF03886"/>
    </source>
</evidence>
<dbReference type="Gene3D" id="3.40.50.10610">
    <property type="entry name" value="ABC-type transport auxiliary lipoprotein component"/>
    <property type="match status" value="1"/>
</dbReference>
<feature type="domain" description="ABC-type transport auxiliary lipoprotein component" evidence="2">
    <location>
        <begin position="37"/>
        <end position="192"/>
    </location>
</feature>
<dbReference type="InterPro" id="IPR005586">
    <property type="entry name" value="ABC_trans_aux"/>
</dbReference>
<dbReference type="AlphaFoldDB" id="A0A4R1HEA4"/>
<evidence type="ECO:0000256" key="1">
    <source>
        <dbReference type="SAM" id="SignalP"/>
    </source>
</evidence>
<reference evidence="3 4" key="1">
    <citation type="submission" date="2019-03" db="EMBL/GenBank/DDBJ databases">
        <title>Genomic Encyclopedia of Type Strains, Phase IV (KMG-IV): sequencing the most valuable type-strain genomes for metagenomic binning, comparative biology and taxonomic classification.</title>
        <authorList>
            <person name="Goeker M."/>
        </authorList>
    </citation>
    <scope>NUCLEOTIDE SEQUENCE [LARGE SCALE GENOMIC DNA]</scope>
    <source>
        <strain evidence="3 4">DSM 19610</strain>
    </source>
</reference>
<comment type="caution">
    <text evidence="3">The sequence shown here is derived from an EMBL/GenBank/DDBJ whole genome shotgun (WGS) entry which is preliminary data.</text>
</comment>